<accession>A0A6A6J952</accession>
<feature type="compositionally biased region" description="Acidic residues" evidence="1">
    <location>
        <begin position="163"/>
        <end position="172"/>
    </location>
</feature>
<dbReference type="OrthoDB" id="277832at2759"/>
<feature type="domain" description="A-kinase anchor protein 7-like phosphoesterase" evidence="2">
    <location>
        <begin position="73"/>
        <end position="255"/>
    </location>
</feature>
<dbReference type="Proteomes" id="UP000800097">
    <property type="component" value="Unassembled WGS sequence"/>
</dbReference>
<dbReference type="Pfam" id="PF10469">
    <property type="entry name" value="AKAP7_NLS"/>
    <property type="match status" value="1"/>
</dbReference>
<dbReference type="GO" id="GO:0006355">
    <property type="term" value="P:regulation of DNA-templated transcription"/>
    <property type="evidence" value="ECO:0007669"/>
    <property type="project" value="TreeGrafter"/>
</dbReference>
<proteinExistence type="predicted"/>
<dbReference type="PANTHER" id="PTHR13360:SF1">
    <property type="entry name" value="ACTIVATING SIGNAL COINTEGRATOR 1 COMPLEX SUBUNIT 1"/>
    <property type="match status" value="1"/>
</dbReference>
<feature type="compositionally biased region" description="Basic residues" evidence="1">
    <location>
        <begin position="62"/>
        <end position="71"/>
    </location>
</feature>
<sequence length="392" mass="43860">MGKQKQKKSEYNTFLDGEKLNDNAGIRTSLQDPGSSLQRTISPPPTPITAKTKREEKGKQKGREKKPKKPPLTHFLCLPLINERSKSELAQALDRFAKDVEEKRIGVPRKAIRPVGTMHLTLGVMSLDKEALEEVRQFLSGEELDLRKLLSESRASGAGVEGEGTEQGEQSEQEAPKIDSDAGADRPTPLTLDLRALHPMQSPKKTSILYAEPVDATSRLLPFADALRRTFMEKGWVIDDKRPLRLHATVLNTVYAMPRGRGGGGGKWMGKGKKKGERMGREKEREKVRKREQMLERDEESGIGEGEEVVDVDEEVQEEVNSADRTQGHGPDSKGWMRFDASALIKEYKKFVWAEGVVVGKVQICKMGARKILDESGEVVDEEYEVVFERAI</sequence>
<dbReference type="PANTHER" id="PTHR13360">
    <property type="entry name" value="ACTIVATING SIGNAL COINTEGRATOR 1 COMPLEX SUBUNIT 1"/>
    <property type="match status" value="1"/>
</dbReference>
<dbReference type="GO" id="GO:0006307">
    <property type="term" value="P:DNA alkylation repair"/>
    <property type="evidence" value="ECO:0007669"/>
    <property type="project" value="InterPro"/>
</dbReference>
<feature type="compositionally biased region" description="Basic and acidic residues" evidence="1">
    <location>
        <begin position="277"/>
        <end position="296"/>
    </location>
</feature>
<feature type="compositionally biased region" description="Polar residues" evidence="1">
    <location>
        <begin position="26"/>
        <end position="41"/>
    </location>
</feature>
<dbReference type="RefSeq" id="XP_033650461.1">
    <property type="nucleotide sequence ID" value="XM_033795987.1"/>
</dbReference>
<dbReference type="GeneID" id="54549162"/>
<feature type="region of interest" description="Disordered" evidence="1">
    <location>
        <begin position="262"/>
        <end position="305"/>
    </location>
</feature>
<feature type="compositionally biased region" description="Basic and acidic residues" evidence="1">
    <location>
        <begin position="174"/>
        <end position="184"/>
    </location>
</feature>
<protein>
    <recommendedName>
        <fullName evidence="2">A-kinase anchor protein 7-like phosphoesterase domain-containing protein</fullName>
    </recommendedName>
</protein>
<organism evidence="3 4">
    <name type="scientific">Westerdykella ornata</name>
    <dbReference type="NCBI Taxonomy" id="318751"/>
    <lineage>
        <taxon>Eukaryota</taxon>
        <taxon>Fungi</taxon>
        <taxon>Dikarya</taxon>
        <taxon>Ascomycota</taxon>
        <taxon>Pezizomycotina</taxon>
        <taxon>Dothideomycetes</taxon>
        <taxon>Pleosporomycetidae</taxon>
        <taxon>Pleosporales</taxon>
        <taxon>Sporormiaceae</taxon>
        <taxon>Westerdykella</taxon>
    </lineage>
</organism>
<dbReference type="GO" id="GO:0005634">
    <property type="term" value="C:nucleus"/>
    <property type="evidence" value="ECO:0007669"/>
    <property type="project" value="TreeGrafter"/>
</dbReference>
<evidence type="ECO:0000313" key="3">
    <source>
        <dbReference type="EMBL" id="KAF2272922.1"/>
    </source>
</evidence>
<evidence type="ECO:0000259" key="2">
    <source>
        <dbReference type="Pfam" id="PF10469"/>
    </source>
</evidence>
<dbReference type="AlphaFoldDB" id="A0A6A6J952"/>
<evidence type="ECO:0000313" key="4">
    <source>
        <dbReference type="Proteomes" id="UP000800097"/>
    </source>
</evidence>
<feature type="region of interest" description="Disordered" evidence="1">
    <location>
        <begin position="154"/>
        <end position="189"/>
    </location>
</feature>
<dbReference type="InterPro" id="IPR009210">
    <property type="entry name" value="ASCC1"/>
</dbReference>
<gene>
    <name evidence="3" type="ORF">EI97DRAFT_384692</name>
</gene>
<feature type="compositionally biased region" description="Basic and acidic residues" evidence="1">
    <location>
        <begin position="52"/>
        <end position="61"/>
    </location>
</feature>
<reference evidence="3" key="1">
    <citation type="journal article" date="2020" name="Stud. Mycol.">
        <title>101 Dothideomycetes genomes: a test case for predicting lifestyles and emergence of pathogens.</title>
        <authorList>
            <person name="Haridas S."/>
            <person name="Albert R."/>
            <person name="Binder M."/>
            <person name="Bloem J."/>
            <person name="Labutti K."/>
            <person name="Salamov A."/>
            <person name="Andreopoulos B."/>
            <person name="Baker S."/>
            <person name="Barry K."/>
            <person name="Bills G."/>
            <person name="Bluhm B."/>
            <person name="Cannon C."/>
            <person name="Castanera R."/>
            <person name="Culley D."/>
            <person name="Daum C."/>
            <person name="Ezra D."/>
            <person name="Gonzalez J."/>
            <person name="Henrissat B."/>
            <person name="Kuo A."/>
            <person name="Liang C."/>
            <person name="Lipzen A."/>
            <person name="Lutzoni F."/>
            <person name="Magnuson J."/>
            <person name="Mondo S."/>
            <person name="Nolan M."/>
            <person name="Ohm R."/>
            <person name="Pangilinan J."/>
            <person name="Park H.-J."/>
            <person name="Ramirez L."/>
            <person name="Alfaro M."/>
            <person name="Sun H."/>
            <person name="Tritt A."/>
            <person name="Yoshinaga Y."/>
            <person name="Zwiers L.-H."/>
            <person name="Turgeon B."/>
            <person name="Goodwin S."/>
            <person name="Spatafora J."/>
            <person name="Crous P."/>
            <person name="Grigoriev I."/>
        </authorList>
    </citation>
    <scope>NUCLEOTIDE SEQUENCE</scope>
    <source>
        <strain evidence="3">CBS 379.55</strain>
    </source>
</reference>
<dbReference type="Gene3D" id="3.90.1140.10">
    <property type="entry name" value="Cyclic phosphodiesterase"/>
    <property type="match status" value="1"/>
</dbReference>
<keyword evidence="4" id="KW-1185">Reference proteome</keyword>
<name>A0A6A6J952_WESOR</name>
<feature type="region of interest" description="Disordered" evidence="1">
    <location>
        <begin position="1"/>
        <end position="72"/>
    </location>
</feature>
<evidence type="ECO:0000256" key="1">
    <source>
        <dbReference type="SAM" id="MobiDB-lite"/>
    </source>
</evidence>
<dbReference type="EMBL" id="ML986515">
    <property type="protein sequence ID" value="KAF2272922.1"/>
    <property type="molecule type" value="Genomic_DNA"/>
</dbReference>
<dbReference type="InterPro" id="IPR019510">
    <property type="entry name" value="AKAP7-like_phosphoesterase"/>
</dbReference>